<name>A0ABP1NSX1_XYLVO</name>
<dbReference type="EMBL" id="CAXAJV020001293">
    <property type="protein sequence ID" value="CAL7943341.1"/>
    <property type="molecule type" value="Genomic_DNA"/>
</dbReference>
<dbReference type="PROSITE" id="PS00061">
    <property type="entry name" value="ADH_SHORT"/>
    <property type="match status" value="1"/>
</dbReference>
<dbReference type="Proteomes" id="UP001642520">
    <property type="component" value="Unassembled WGS sequence"/>
</dbReference>
<evidence type="ECO:0000313" key="4">
    <source>
        <dbReference type="Proteomes" id="UP001642520"/>
    </source>
</evidence>
<comment type="caution">
    <text evidence="3">The sequence shown here is derived from an EMBL/GenBank/DDBJ whole genome shotgun (WGS) entry which is preliminary data.</text>
</comment>
<keyword evidence="2" id="KW-0560">Oxidoreductase</keyword>
<dbReference type="InterPro" id="IPR036291">
    <property type="entry name" value="NAD(P)-bd_dom_sf"/>
</dbReference>
<dbReference type="Gene3D" id="3.40.50.720">
    <property type="entry name" value="NAD(P)-binding Rossmann-like Domain"/>
    <property type="match status" value="1"/>
</dbReference>
<evidence type="ECO:0000256" key="2">
    <source>
        <dbReference type="ARBA" id="ARBA00023002"/>
    </source>
</evidence>
<comment type="similarity">
    <text evidence="1">Belongs to the short-chain dehydrogenases/reductases (SDR) family.</text>
</comment>
<evidence type="ECO:0000256" key="1">
    <source>
        <dbReference type="ARBA" id="ARBA00006484"/>
    </source>
</evidence>
<accession>A0ABP1NSX1</accession>
<reference evidence="3 4" key="1">
    <citation type="submission" date="2024-08" db="EMBL/GenBank/DDBJ databases">
        <authorList>
            <person name="Will J Nash"/>
            <person name="Angela Man"/>
            <person name="Seanna McTaggart"/>
            <person name="Kendall Baker"/>
            <person name="Tom Barker"/>
            <person name="Leah Catchpole"/>
            <person name="Alex Durrant"/>
            <person name="Karim Gharbi"/>
            <person name="Naomi Irish"/>
            <person name="Gemy Kaithakottil"/>
            <person name="Debby Ku"/>
            <person name="Aaliyah Providence"/>
            <person name="Felix Shaw"/>
            <person name="David Swarbreck"/>
            <person name="Chris Watkins"/>
            <person name="Ann M. McCartney"/>
            <person name="Giulio Formenti"/>
            <person name="Alice Mouton"/>
            <person name="Noel Vella"/>
            <person name="Bjorn M von Reumont"/>
            <person name="Adriana Vella"/>
            <person name="Wilfried Haerty"/>
        </authorList>
    </citation>
    <scope>NUCLEOTIDE SEQUENCE [LARGE SCALE GENOMIC DNA]</scope>
</reference>
<dbReference type="PRINTS" id="PR00081">
    <property type="entry name" value="GDHRDH"/>
</dbReference>
<evidence type="ECO:0008006" key="5">
    <source>
        <dbReference type="Google" id="ProtNLM"/>
    </source>
</evidence>
<sequence length="272" mass="29334">MLRSSLNQSMKQLNRNITNIKCKRLDGKVAVVTASTDGIGFAIAKRLAEEGAKVMISSRKEVNVKKAVDQLKSEGLNVSGTVCHVAVKEDRKALLEKTEHEFGSLDILVSNAAINPVVSSLFETSEQVWDKIFDVNVKSTFLLMQEFLPLLRKGKSPSIIMISSIAAYKSLDVLAIYGISKTALLGLNQVAATILAPEGIRVNCIAPGVIETKFSQLITENDIGKTTLSMIPMQRFGETNEIAGVAAFLASDDASYITGETIVAAGGMRSRL</sequence>
<keyword evidence="4" id="KW-1185">Reference proteome</keyword>
<dbReference type="NCBIfam" id="NF005559">
    <property type="entry name" value="PRK07231.1"/>
    <property type="match status" value="1"/>
</dbReference>
<dbReference type="PANTHER" id="PTHR43943:SF2">
    <property type="entry name" value="DEHYDROGENASE_REDUCTASE 4"/>
    <property type="match status" value="1"/>
</dbReference>
<dbReference type="SUPFAM" id="SSF51735">
    <property type="entry name" value="NAD(P)-binding Rossmann-fold domains"/>
    <property type="match status" value="1"/>
</dbReference>
<dbReference type="InterPro" id="IPR002347">
    <property type="entry name" value="SDR_fam"/>
</dbReference>
<protein>
    <recommendedName>
        <fullName evidence="5">Dehydrogenase/reductase SDR family member 4</fullName>
    </recommendedName>
</protein>
<dbReference type="PRINTS" id="PR00080">
    <property type="entry name" value="SDRFAMILY"/>
</dbReference>
<dbReference type="Pfam" id="PF13561">
    <property type="entry name" value="adh_short_C2"/>
    <property type="match status" value="1"/>
</dbReference>
<dbReference type="PANTHER" id="PTHR43943">
    <property type="entry name" value="DEHYDROGENASE/REDUCTASE (SDR FAMILY) MEMBER 4"/>
    <property type="match status" value="1"/>
</dbReference>
<evidence type="ECO:0000313" key="3">
    <source>
        <dbReference type="EMBL" id="CAL7943341.1"/>
    </source>
</evidence>
<organism evidence="3 4">
    <name type="scientific">Xylocopa violacea</name>
    <name type="common">Violet carpenter bee</name>
    <name type="synonym">Apis violacea</name>
    <dbReference type="NCBI Taxonomy" id="135666"/>
    <lineage>
        <taxon>Eukaryota</taxon>
        <taxon>Metazoa</taxon>
        <taxon>Ecdysozoa</taxon>
        <taxon>Arthropoda</taxon>
        <taxon>Hexapoda</taxon>
        <taxon>Insecta</taxon>
        <taxon>Pterygota</taxon>
        <taxon>Neoptera</taxon>
        <taxon>Endopterygota</taxon>
        <taxon>Hymenoptera</taxon>
        <taxon>Apocrita</taxon>
        <taxon>Aculeata</taxon>
        <taxon>Apoidea</taxon>
        <taxon>Anthophila</taxon>
        <taxon>Apidae</taxon>
        <taxon>Xylocopa</taxon>
        <taxon>Xylocopa</taxon>
    </lineage>
</organism>
<proteinExistence type="inferred from homology"/>
<dbReference type="InterPro" id="IPR020904">
    <property type="entry name" value="Sc_DH/Rdtase_CS"/>
</dbReference>
<gene>
    <name evidence="3" type="ORF">XYLVIOL_LOCUS6031</name>
</gene>